<reference evidence="2 3" key="1">
    <citation type="submission" date="2018-08" db="EMBL/GenBank/DDBJ databases">
        <title>A genome reference for cultivated species of the human gut microbiota.</title>
        <authorList>
            <person name="Zou Y."/>
            <person name="Xue W."/>
            <person name="Luo G."/>
        </authorList>
    </citation>
    <scope>NUCLEOTIDE SEQUENCE [LARGE SCALE GENOMIC DNA]</scope>
    <source>
        <strain evidence="2 3">AF14-49</strain>
    </source>
</reference>
<dbReference type="PANTHER" id="PTHR36179:SF2">
    <property type="entry name" value="LUD DOMAIN-CONTAINING PROTEIN"/>
    <property type="match status" value="1"/>
</dbReference>
<evidence type="ECO:0000313" key="2">
    <source>
        <dbReference type="EMBL" id="RGV30424.1"/>
    </source>
</evidence>
<proteinExistence type="predicted"/>
<dbReference type="PANTHER" id="PTHR36179">
    <property type="entry name" value="LUD_DOM DOMAIN-CONTAINING PROTEIN"/>
    <property type="match status" value="1"/>
</dbReference>
<comment type="caution">
    <text evidence="2">The sequence shown here is derived from an EMBL/GenBank/DDBJ whole genome shotgun (WGS) entry which is preliminary data.</text>
</comment>
<dbReference type="InterPro" id="IPR003741">
    <property type="entry name" value="LUD_dom"/>
</dbReference>
<accession>A0A412WTD9</accession>
<protein>
    <recommendedName>
        <fullName evidence="1">LUD domain-containing protein</fullName>
    </recommendedName>
</protein>
<evidence type="ECO:0000259" key="1">
    <source>
        <dbReference type="Pfam" id="PF02589"/>
    </source>
</evidence>
<dbReference type="EMBL" id="QRZA01000059">
    <property type="protein sequence ID" value="RGV30424.1"/>
    <property type="molecule type" value="Genomic_DNA"/>
</dbReference>
<feature type="domain" description="LUD" evidence="1">
    <location>
        <begin position="27"/>
        <end position="238"/>
    </location>
</feature>
<dbReference type="Proteomes" id="UP000283589">
    <property type="component" value="Unassembled WGS sequence"/>
</dbReference>
<sequence>MLNMNYVDETDFLQEENYLFNIQGEGIKKAFERRNVECSLLQNKENVYQYIKMFIEEHPDIKKIAFSDSVTLYQLGLFDWVSENYSHLDVNQPLKRSKTGHYAVFGEFSDDKMDLPRDEFNIKNAKRIDACRQALLCDLFIISANAITQNGEIISIDGLGNRVSGMIFGPKYVLCIVGKNKICSNIDDALDHIHNYVVPRVYVRHMLKHHATAFADVPCLKTGKCLDCYNEISSCRNTVIIRGQIKAHKDRIHLLLINQNLGF</sequence>
<gene>
    <name evidence="2" type="ORF">DWW18_20655</name>
</gene>
<evidence type="ECO:0000313" key="3">
    <source>
        <dbReference type="Proteomes" id="UP000283589"/>
    </source>
</evidence>
<dbReference type="Pfam" id="PF02589">
    <property type="entry name" value="LUD_dom"/>
    <property type="match status" value="1"/>
</dbReference>
<name>A0A412WTD9_9BACT</name>
<organism evidence="2 3">
    <name type="scientific">Butyricimonas virosa</name>
    <dbReference type="NCBI Taxonomy" id="544645"/>
    <lineage>
        <taxon>Bacteria</taxon>
        <taxon>Pseudomonadati</taxon>
        <taxon>Bacteroidota</taxon>
        <taxon>Bacteroidia</taxon>
        <taxon>Bacteroidales</taxon>
        <taxon>Odoribacteraceae</taxon>
        <taxon>Butyricimonas</taxon>
    </lineage>
</organism>
<dbReference type="AlphaFoldDB" id="A0A412WTD9"/>